<reference evidence="2" key="1">
    <citation type="submission" date="2019-10" db="EMBL/GenBank/DDBJ databases">
        <title>The sequence and de novo assembly of the wild yak genome.</title>
        <authorList>
            <person name="Liu Y."/>
        </authorList>
    </citation>
    <scope>NUCLEOTIDE SEQUENCE [LARGE SCALE GENOMIC DNA]</scope>
    <source>
        <strain evidence="2">WY2019</strain>
    </source>
</reference>
<feature type="region of interest" description="Disordered" evidence="1">
    <location>
        <begin position="1"/>
        <end position="25"/>
    </location>
</feature>
<accession>A0A6B0RMN9</accession>
<dbReference type="Proteomes" id="UP000322234">
    <property type="component" value="Unassembled WGS sequence"/>
</dbReference>
<name>A0A6B0RMN9_9CETA</name>
<gene>
    <name evidence="2" type="ORF">E5288_WYG015560</name>
</gene>
<evidence type="ECO:0000256" key="1">
    <source>
        <dbReference type="SAM" id="MobiDB-lite"/>
    </source>
</evidence>
<evidence type="ECO:0000313" key="3">
    <source>
        <dbReference type="Proteomes" id="UP000322234"/>
    </source>
</evidence>
<dbReference type="AlphaFoldDB" id="A0A6B0RMN9"/>
<protein>
    <submittedName>
        <fullName evidence="2">Uncharacterized protein</fullName>
    </submittedName>
</protein>
<organism evidence="2 3">
    <name type="scientific">Bos mutus</name>
    <name type="common">wild yak</name>
    <dbReference type="NCBI Taxonomy" id="72004"/>
    <lineage>
        <taxon>Eukaryota</taxon>
        <taxon>Metazoa</taxon>
        <taxon>Chordata</taxon>
        <taxon>Craniata</taxon>
        <taxon>Vertebrata</taxon>
        <taxon>Euteleostomi</taxon>
        <taxon>Mammalia</taxon>
        <taxon>Eutheria</taxon>
        <taxon>Laurasiatheria</taxon>
        <taxon>Artiodactyla</taxon>
        <taxon>Ruminantia</taxon>
        <taxon>Pecora</taxon>
        <taxon>Bovidae</taxon>
        <taxon>Bovinae</taxon>
        <taxon>Bos</taxon>
    </lineage>
</organism>
<evidence type="ECO:0000313" key="2">
    <source>
        <dbReference type="EMBL" id="MXQ91388.1"/>
    </source>
</evidence>
<sequence length="92" mass="10127">MTSSTSADSRRKGGERRADSEARSDVGSEITFYWNAAAELDSCSGKKEQAGKTLIPNLKIEEAFDKWQSLGCAQVGLPEACFMVVRIYSRCE</sequence>
<feature type="compositionally biased region" description="Basic and acidic residues" evidence="1">
    <location>
        <begin position="8"/>
        <end position="25"/>
    </location>
</feature>
<dbReference type="EMBL" id="VBQZ03000070">
    <property type="protein sequence ID" value="MXQ91388.1"/>
    <property type="molecule type" value="Genomic_DNA"/>
</dbReference>
<comment type="caution">
    <text evidence="2">The sequence shown here is derived from an EMBL/GenBank/DDBJ whole genome shotgun (WGS) entry which is preliminary data.</text>
</comment>
<proteinExistence type="predicted"/>
<keyword evidence="3" id="KW-1185">Reference proteome</keyword>